<proteinExistence type="predicted"/>
<dbReference type="EMBL" id="JASNQZ010000006">
    <property type="protein sequence ID" value="KAL0955740.1"/>
    <property type="molecule type" value="Genomic_DNA"/>
</dbReference>
<name>A0ABR3JJS7_9AGAR</name>
<sequence length="111" mass="12296">MVADGGDWALLRHGIGTVGNPASFDPVDGHGIEWSALRIILHISKSQPIFWFFHILLEFMQAFAGTTLKRQGVAVPKGPSRLPRMSVVNTKASDYPFLWVSTANCRALFRT</sequence>
<comment type="caution">
    <text evidence="1">The sequence shown here is derived from an EMBL/GenBank/DDBJ whole genome shotgun (WGS) entry which is preliminary data.</text>
</comment>
<organism evidence="1 2">
    <name type="scientific">Hohenbuehelia grisea</name>
    <dbReference type="NCBI Taxonomy" id="104357"/>
    <lineage>
        <taxon>Eukaryota</taxon>
        <taxon>Fungi</taxon>
        <taxon>Dikarya</taxon>
        <taxon>Basidiomycota</taxon>
        <taxon>Agaricomycotina</taxon>
        <taxon>Agaricomycetes</taxon>
        <taxon>Agaricomycetidae</taxon>
        <taxon>Agaricales</taxon>
        <taxon>Pleurotineae</taxon>
        <taxon>Pleurotaceae</taxon>
        <taxon>Hohenbuehelia</taxon>
    </lineage>
</organism>
<accession>A0ABR3JJS7</accession>
<gene>
    <name evidence="1" type="ORF">HGRIS_001956</name>
</gene>
<evidence type="ECO:0000313" key="2">
    <source>
        <dbReference type="Proteomes" id="UP001556367"/>
    </source>
</evidence>
<evidence type="ECO:0000313" key="1">
    <source>
        <dbReference type="EMBL" id="KAL0955740.1"/>
    </source>
</evidence>
<dbReference type="Proteomes" id="UP001556367">
    <property type="component" value="Unassembled WGS sequence"/>
</dbReference>
<reference evidence="2" key="1">
    <citation type="submission" date="2024-06" db="EMBL/GenBank/DDBJ databases">
        <title>Multi-omics analyses provide insights into the biosynthesis of the anticancer antibiotic pleurotin in Hohenbuehelia grisea.</title>
        <authorList>
            <person name="Weaver J.A."/>
            <person name="Alberti F."/>
        </authorList>
    </citation>
    <scope>NUCLEOTIDE SEQUENCE [LARGE SCALE GENOMIC DNA]</scope>
    <source>
        <strain evidence="2">T-177</strain>
    </source>
</reference>
<keyword evidence="2" id="KW-1185">Reference proteome</keyword>
<protein>
    <submittedName>
        <fullName evidence="1">Uncharacterized protein</fullName>
    </submittedName>
</protein>